<reference evidence="1 2" key="1">
    <citation type="submission" date="2017-05" db="EMBL/GenBank/DDBJ databases">
        <title>Vagococcus spp. assemblies.</title>
        <authorList>
            <person name="Gulvik C.A."/>
        </authorList>
    </citation>
    <scope>NUCLEOTIDE SEQUENCE [LARGE SCALE GENOMIC DNA]</scope>
    <source>
        <strain evidence="1 2">SS1714</strain>
    </source>
</reference>
<dbReference type="RefSeq" id="WP_126796494.1">
    <property type="nucleotide sequence ID" value="NZ_CP060720.1"/>
</dbReference>
<organism evidence="1 2">
    <name type="scientific">Vagococcus carniphilus</name>
    <dbReference type="NCBI Taxonomy" id="218144"/>
    <lineage>
        <taxon>Bacteria</taxon>
        <taxon>Bacillati</taxon>
        <taxon>Bacillota</taxon>
        <taxon>Bacilli</taxon>
        <taxon>Lactobacillales</taxon>
        <taxon>Enterococcaceae</taxon>
        <taxon>Vagococcus</taxon>
    </lineage>
</organism>
<evidence type="ECO:0000313" key="1">
    <source>
        <dbReference type="EMBL" id="RSU09751.1"/>
    </source>
</evidence>
<sequence>MKRVQTYAQKTFLAMDNRYKSVKKVFPNSIESISETTGFYVGTKEVPLISTSFIHSLKEKGYNHHTIDKASHSGRAIDLDLINPLTGKYMTGSSSGTALNVFLGINDLGIGTDGGGSVLAPAMSLNLYSLIHPELGQRDDHTKEVKKSTDGIAFSPSIGLISKQLSHIEKIISEEFDLTPTINSSELRIGVDSVALDRFDESIYLVKPLEMTGKYTKTRKELIDELNNYLTDFDVIISKEGPIDLNGFGDTVFGHFSKETTTMQEAANKGFIKVVNMIQAVGITVPATGLGEGYLLITKAENHKIALLLEIANYLSSEPDELIERYFGDLSKYFEQGI</sequence>
<comment type="caution">
    <text evidence="1">The sequence shown here is derived from an EMBL/GenBank/DDBJ whole genome shotgun (WGS) entry which is preliminary data.</text>
</comment>
<evidence type="ECO:0000313" key="2">
    <source>
        <dbReference type="Proteomes" id="UP000288028"/>
    </source>
</evidence>
<proteinExistence type="predicted"/>
<dbReference type="OrthoDB" id="3194737at2"/>
<dbReference type="Gene3D" id="3.90.1300.10">
    <property type="entry name" value="Amidase signature (AS) domain"/>
    <property type="match status" value="1"/>
</dbReference>
<dbReference type="AlphaFoldDB" id="A0A430ANR3"/>
<gene>
    <name evidence="1" type="ORF">CBF28_14655</name>
</gene>
<keyword evidence="2" id="KW-1185">Reference proteome</keyword>
<name>A0A430ANR3_9ENTE</name>
<dbReference type="GeneID" id="95581539"/>
<dbReference type="InterPro" id="IPR036928">
    <property type="entry name" value="AS_sf"/>
</dbReference>
<accession>A0A430ANR3</accession>
<dbReference type="EMBL" id="NGKB01000022">
    <property type="protein sequence ID" value="RSU09751.1"/>
    <property type="molecule type" value="Genomic_DNA"/>
</dbReference>
<dbReference type="SUPFAM" id="SSF75304">
    <property type="entry name" value="Amidase signature (AS) enzymes"/>
    <property type="match status" value="1"/>
</dbReference>
<dbReference type="Proteomes" id="UP000288028">
    <property type="component" value="Unassembled WGS sequence"/>
</dbReference>
<protein>
    <submittedName>
        <fullName evidence="1">Uncharacterized protein</fullName>
    </submittedName>
</protein>